<reference evidence="3" key="1">
    <citation type="submission" date="2022-07" db="EMBL/GenBank/DDBJ databases">
        <authorList>
            <person name="Xamxidin M."/>
        </authorList>
    </citation>
    <scope>NUCLEOTIDE SEQUENCE</scope>
    <source>
        <strain evidence="3">YS8-69</strain>
    </source>
</reference>
<evidence type="ECO:0000256" key="1">
    <source>
        <dbReference type="ARBA" id="ARBA00008460"/>
    </source>
</evidence>
<accession>A0ABT1XIH8</accession>
<dbReference type="HAMAP" id="MF_00659">
    <property type="entry name" value="UPF0250"/>
    <property type="match status" value="1"/>
</dbReference>
<keyword evidence="4" id="KW-1185">Reference proteome</keyword>
<organism evidence="3 4">
    <name type="scientific">Limnobacter parvus</name>
    <dbReference type="NCBI Taxonomy" id="2939690"/>
    <lineage>
        <taxon>Bacteria</taxon>
        <taxon>Pseudomonadati</taxon>
        <taxon>Pseudomonadota</taxon>
        <taxon>Betaproteobacteria</taxon>
        <taxon>Burkholderiales</taxon>
        <taxon>Burkholderiaceae</taxon>
        <taxon>Limnobacter</taxon>
    </lineage>
</organism>
<comment type="similarity">
    <text evidence="1 2">Belongs to the UPF0250 family.</text>
</comment>
<protein>
    <recommendedName>
        <fullName evidence="2">UPF0250 protein NSP04_10550</fullName>
    </recommendedName>
</protein>
<evidence type="ECO:0000256" key="2">
    <source>
        <dbReference type="HAMAP-Rule" id="MF_00659"/>
    </source>
</evidence>
<dbReference type="Pfam" id="PF04359">
    <property type="entry name" value="DUF493"/>
    <property type="match status" value="1"/>
</dbReference>
<dbReference type="Gene3D" id="3.30.70.260">
    <property type="match status" value="1"/>
</dbReference>
<proteinExistence type="inferred from homology"/>
<dbReference type="InterPro" id="IPR007454">
    <property type="entry name" value="UPF0250_YbeD-like"/>
</dbReference>
<evidence type="ECO:0000313" key="3">
    <source>
        <dbReference type="EMBL" id="MCR2747085.1"/>
    </source>
</evidence>
<gene>
    <name evidence="3" type="ORF">NSP04_10550</name>
</gene>
<dbReference type="Proteomes" id="UP001165267">
    <property type="component" value="Unassembled WGS sequence"/>
</dbReference>
<dbReference type="RefSeq" id="WP_257512316.1">
    <property type="nucleotide sequence ID" value="NZ_JANKHG010000018.1"/>
</dbReference>
<comment type="caution">
    <text evidence="3">The sequence shown here is derived from an EMBL/GenBank/DDBJ whole genome shotgun (WGS) entry which is preliminary data.</text>
</comment>
<dbReference type="EMBL" id="JANKHG010000018">
    <property type="protein sequence ID" value="MCR2747085.1"/>
    <property type="molecule type" value="Genomic_DNA"/>
</dbReference>
<dbReference type="PANTHER" id="PTHR38036">
    <property type="entry name" value="UPF0250 PROTEIN YBED"/>
    <property type="match status" value="1"/>
</dbReference>
<sequence length="94" mass="10247">MSETTPGQGKQSLIEFPCDFPIKVMGKNVPEFSQVICDLLLSLNPSFDVSGVEMRPSSKGNYLSLTCNVPVNSQEELDAIYRALSGHELVSVVL</sequence>
<dbReference type="InterPro" id="IPR027471">
    <property type="entry name" value="YbeD-like_sf"/>
</dbReference>
<dbReference type="PANTHER" id="PTHR38036:SF1">
    <property type="entry name" value="UPF0250 PROTEIN YBED"/>
    <property type="match status" value="1"/>
</dbReference>
<evidence type="ECO:0000313" key="4">
    <source>
        <dbReference type="Proteomes" id="UP001165267"/>
    </source>
</evidence>
<dbReference type="SUPFAM" id="SSF117991">
    <property type="entry name" value="YbeD/HP0495-like"/>
    <property type="match status" value="1"/>
</dbReference>
<name>A0ABT1XIH8_9BURK</name>